<dbReference type="InterPro" id="IPR021596">
    <property type="entry name" value="DUF3219"/>
</dbReference>
<dbReference type="Gene3D" id="2.40.30.80">
    <property type="entry name" value="YkvR-like"/>
    <property type="match status" value="1"/>
</dbReference>
<proteinExistence type="predicted"/>
<evidence type="ECO:0008006" key="3">
    <source>
        <dbReference type="Google" id="ProtNLM"/>
    </source>
</evidence>
<organism evidence="1 2">
    <name type="scientific">Planococcus antarcticus DSM 14505</name>
    <dbReference type="NCBI Taxonomy" id="1185653"/>
    <lineage>
        <taxon>Bacteria</taxon>
        <taxon>Bacillati</taxon>
        <taxon>Bacillota</taxon>
        <taxon>Bacilli</taxon>
        <taxon>Bacillales</taxon>
        <taxon>Caryophanaceae</taxon>
        <taxon>Planococcus</taxon>
    </lineage>
</organism>
<dbReference type="InterPro" id="IPR023105">
    <property type="entry name" value="YkvR-like_sf"/>
</dbReference>
<protein>
    <recommendedName>
        <fullName evidence="3">DUF3219 domain-containing protein</fullName>
    </recommendedName>
</protein>
<name>A0AA87LRS6_9BACL</name>
<evidence type="ECO:0000313" key="2">
    <source>
        <dbReference type="Proteomes" id="UP000004725"/>
    </source>
</evidence>
<dbReference type="Pfam" id="PF11514">
    <property type="entry name" value="DUF3219"/>
    <property type="match status" value="1"/>
</dbReference>
<dbReference type="Proteomes" id="UP000004725">
    <property type="component" value="Unassembled WGS sequence"/>
</dbReference>
<dbReference type="AlphaFoldDB" id="A0AA87LRS6"/>
<sequence length="99" mass="11633">METIVWINATKIHALNFKEEVSEESNSKQQKRKISFDFKVTSEEYHDIAVLLYKMHFQIRIPVQKLEFDASISNYSTSITDLYKPGQIADYCLELIEEL</sequence>
<reference evidence="1 2" key="1">
    <citation type="journal article" date="2012" name="J. Bacteriol.">
        <title>Genome Sequence of the Antarctic Psychrophile Bacterium Planococcus antarcticus DSM 14505.</title>
        <authorList>
            <person name="Margolles A."/>
            <person name="Gueimonde M."/>
            <person name="Sanchez B."/>
        </authorList>
    </citation>
    <scope>NUCLEOTIDE SEQUENCE [LARGE SCALE GENOMIC DNA]</scope>
    <source>
        <strain evidence="1 2">DSM 14505</strain>
    </source>
</reference>
<evidence type="ECO:0000313" key="1">
    <source>
        <dbReference type="EMBL" id="EIM07303.1"/>
    </source>
</evidence>
<comment type="caution">
    <text evidence="1">The sequence shown here is derived from an EMBL/GenBank/DDBJ whole genome shotgun (WGS) entry which is preliminary data.</text>
</comment>
<accession>A0AA87LRS6</accession>
<dbReference type="RefSeq" id="WP_006829382.1">
    <property type="nucleotide sequence ID" value="NZ_AJYB01000018.1"/>
</dbReference>
<gene>
    <name evidence="1" type="ORF">A1A1_06892</name>
</gene>
<dbReference type="EMBL" id="AJYB01000018">
    <property type="protein sequence ID" value="EIM07303.1"/>
    <property type="molecule type" value="Genomic_DNA"/>
</dbReference>
<dbReference type="SUPFAM" id="SSF159173">
    <property type="entry name" value="YkvR-like"/>
    <property type="match status" value="1"/>
</dbReference>